<comment type="caution">
    <text evidence="2">The sequence shown here is derived from an EMBL/GenBank/DDBJ whole genome shotgun (WGS) entry which is preliminary data.</text>
</comment>
<keyword evidence="3" id="KW-1185">Reference proteome</keyword>
<feature type="compositionally biased region" description="Low complexity" evidence="1">
    <location>
        <begin position="341"/>
        <end position="359"/>
    </location>
</feature>
<reference evidence="2 3" key="1">
    <citation type="submission" date="2022-12" db="EMBL/GenBank/DDBJ databases">
        <title>Chromosome-level genome of Tegillarca granosa.</title>
        <authorList>
            <person name="Kim J."/>
        </authorList>
    </citation>
    <scope>NUCLEOTIDE SEQUENCE [LARGE SCALE GENOMIC DNA]</scope>
    <source>
        <strain evidence="2">Teg-2019</strain>
        <tissue evidence="2">Adductor muscle</tissue>
    </source>
</reference>
<evidence type="ECO:0000313" key="3">
    <source>
        <dbReference type="Proteomes" id="UP001217089"/>
    </source>
</evidence>
<organism evidence="2 3">
    <name type="scientific">Tegillarca granosa</name>
    <name type="common">Malaysian cockle</name>
    <name type="synonym">Anadara granosa</name>
    <dbReference type="NCBI Taxonomy" id="220873"/>
    <lineage>
        <taxon>Eukaryota</taxon>
        <taxon>Metazoa</taxon>
        <taxon>Spiralia</taxon>
        <taxon>Lophotrochozoa</taxon>
        <taxon>Mollusca</taxon>
        <taxon>Bivalvia</taxon>
        <taxon>Autobranchia</taxon>
        <taxon>Pteriomorphia</taxon>
        <taxon>Arcoida</taxon>
        <taxon>Arcoidea</taxon>
        <taxon>Arcidae</taxon>
        <taxon>Tegillarca</taxon>
    </lineage>
</organism>
<accession>A0ABQ9ECZ0</accession>
<name>A0ABQ9ECZ0_TEGGR</name>
<feature type="region of interest" description="Disordered" evidence="1">
    <location>
        <begin position="340"/>
        <end position="395"/>
    </location>
</feature>
<dbReference type="Proteomes" id="UP001217089">
    <property type="component" value="Unassembled WGS sequence"/>
</dbReference>
<evidence type="ECO:0000256" key="1">
    <source>
        <dbReference type="SAM" id="MobiDB-lite"/>
    </source>
</evidence>
<protein>
    <submittedName>
        <fullName evidence="2">Uncharacterized protein</fullName>
    </submittedName>
</protein>
<sequence length="445" mass="50246">MLHALLLRDSIVHSAKLQPLIYKSPSSWQDLDACRKILSKIVGRVNAQLSSCLPCLDKIIQRSSYDRLSIIAANTILTAHNHFSITTDQRVSQTATVLSFWKLLFCFTHPNTRISKELLQGSVDIRLFSSPFEGYLSCCLVKPENKTQCAKQVEKLFVFDIHGEVKRFLQSLPVETSSYLLPVIAHYTGLFIEDTQICKNMSECLSCLSNKVVEYMCSGPPEESKQCCLKCIHLTLKELAAIITMKSSELHLVQKVLDVYLVLCKAINPVKHLRMILIAICSRINEGIYFNIEHSPRPDDDLTLLSNDIPISSSPDNVTDWDHDEHEIIGSPGKFPESMTLNLSNNSGSLPSGRLSSLSQHSEGLRTKSPVQSDNDEDEEDEDSNSDWDSWDEEDKGQSALTNAFTEFLWKLKKFCNIGSSDIFSRELQKLEEQELRLINEMLDA</sequence>
<gene>
    <name evidence="2" type="ORF">KUTeg_019431</name>
</gene>
<feature type="compositionally biased region" description="Acidic residues" evidence="1">
    <location>
        <begin position="374"/>
        <end position="395"/>
    </location>
</feature>
<evidence type="ECO:0000313" key="2">
    <source>
        <dbReference type="EMBL" id="KAJ8303035.1"/>
    </source>
</evidence>
<dbReference type="EMBL" id="JARBDR010000917">
    <property type="protein sequence ID" value="KAJ8303035.1"/>
    <property type="molecule type" value="Genomic_DNA"/>
</dbReference>
<proteinExistence type="predicted"/>